<reference evidence="2 3" key="1">
    <citation type="submission" date="2019-08" db="EMBL/GenBank/DDBJ databases">
        <title>Parahaliea maris sp. nov., isolated from the surface seawater.</title>
        <authorList>
            <person name="Liu Y."/>
        </authorList>
    </citation>
    <scope>NUCLEOTIDE SEQUENCE [LARGE SCALE GENOMIC DNA]</scope>
    <source>
        <strain evidence="2 3">HSLHS9</strain>
    </source>
</reference>
<feature type="transmembrane region" description="Helical" evidence="1">
    <location>
        <begin position="56"/>
        <end position="73"/>
    </location>
</feature>
<accession>A0A5C9A6Q2</accession>
<feature type="transmembrane region" description="Helical" evidence="1">
    <location>
        <begin position="212"/>
        <end position="233"/>
    </location>
</feature>
<keyword evidence="1" id="KW-0812">Transmembrane</keyword>
<feature type="transmembrane region" description="Helical" evidence="1">
    <location>
        <begin position="277"/>
        <end position="297"/>
    </location>
</feature>
<feature type="transmembrane region" description="Helical" evidence="1">
    <location>
        <begin position="131"/>
        <end position="149"/>
    </location>
</feature>
<evidence type="ECO:0000313" key="3">
    <source>
        <dbReference type="Proteomes" id="UP000321039"/>
    </source>
</evidence>
<feature type="transmembrane region" description="Helical" evidence="1">
    <location>
        <begin position="25"/>
        <end position="44"/>
    </location>
</feature>
<dbReference type="Proteomes" id="UP000321039">
    <property type="component" value="Unassembled WGS sequence"/>
</dbReference>
<gene>
    <name evidence="2" type="ORF">FV139_02625</name>
</gene>
<evidence type="ECO:0000313" key="2">
    <source>
        <dbReference type="EMBL" id="TXS96406.1"/>
    </source>
</evidence>
<comment type="caution">
    <text evidence="2">The sequence shown here is derived from an EMBL/GenBank/DDBJ whole genome shotgun (WGS) entry which is preliminary data.</text>
</comment>
<keyword evidence="3" id="KW-1185">Reference proteome</keyword>
<dbReference type="EMBL" id="VRZA01000001">
    <property type="protein sequence ID" value="TXS96406.1"/>
    <property type="molecule type" value="Genomic_DNA"/>
</dbReference>
<organism evidence="2 3">
    <name type="scientific">Parahaliea maris</name>
    <dbReference type="NCBI Taxonomy" id="2716870"/>
    <lineage>
        <taxon>Bacteria</taxon>
        <taxon>Pseudomonadati</taxon>
        <taxon>Pseudomonadota</taxon>
        <taxon>Gammaproteobacteria</taxon>
        <taxon>Cellvibrionales</taxon>
        <taxon>Halieaceae</taxon>
        <taxon>Parahaliea</taxon>
    </lineage>
</organism>
<keyword evidence="1" id="KW-1133">Transmembrane helix</keyword>
<name>A0A5C9A6Q2_9GAMM</name>
<keyword evidence="1" id="KW-0472">Membrane</keyword>
<feature type="transmembrane region" description="Helical" evidence="1">
    <location>
        <begin position="85"/>
        <end position="102"/>
    </location>
</feature>
<dbReference type="AlphaFoldDB" id="A0A5C9A6Q2"/>
<dbReference type="RefSeq" id="WP_148066678.1">
    <property type="nucleotide sequence ID" value="NZ_VRZA01000001.1"/>
</dbReference>
<feature type="transmembrane region" description="Helical" evidence="1">
    <location>
        <begin position="182"/>
        <end position="200"/>
    </location>
</feature>
<feature type="transmembrane region" description="Helical" evidence="1">
    <location>
        <begin position="245"/>
        <end position="265"/>
    </location>
</feature>
<evidence type="ECO:0000256" key="1">
    <source>
        <dbReference type="SAM" id="Phobius"/>
    </source>
</evidence>
<protein>
    <submittedName>
        <fullName evidence="2">Uncharacterized protein</fullName>
    </submittedName>
</protein>
<proteinExistence type="predicted"/>
<sequence length="312" mass="35433">MSSPAATLTTPQTTDRFAALRRAPVLGLLIVTMMFCEKMLAHTYTGITIYVLPEPWKYVVPGLIGCFGVWLVLRGMGKDEVKGSMLGYLGAVLVWMSWFESYNPTMARLAQIPAAIPETGNVMAGLLGEHIFLEMSGLYCIVLMFFLMLNKDVRCRMLLWVRRRIGLADTVGKPTQGYRPNVARVAAFEYFAVTWFMYALMTTIIDPRLFGLYHPVTYSLCALVSLWGLYLLYKCTQQREAGLAIRYGIGAVGVAWFIPETFAFYEVLYEFYLRADQHPIAMTVVLLLYIFCIRLLWTTPIDERTGRARATR</sequence>